<name>A0A5C3LE71_9AGAR</name>
<evidence type="ECO:0000313" key="3">
    <source>
        <dbReference type="Proteomes" id="UP000308652"/>
    </source>
</evidence>
<dbReference type="Proteomes" id="UP000308652">
    <property type="component" value="Unassembled WGS sequence"/>
</dbReference>
<evidence type="ECO:0000313" key="2">
    <source>
        <dbReference type="EMBL" id="TFK31118.1"/>
    </source>
</evidence>
<gene>
    <name evidence="2" type="ORF">BDQ12DRAFT_315497</name>
</gene>
<reference evidence="2 3" key="1">
    <citation type="journal article" date="2019" name="Nat. Ecol. Evol.">
        <title>Megaphylogeny resolves global patterns of mushroom evolution.</title>
        <authorList>
            <person name="Varga T."/>
            <person name="Krizsan K."/>
            <person name="Foldi C."/>
            <person name="Dima B."/>
            <person name="Sanchez-Garcia M."/>
            <person name="Sanchez-Ramirez S."/>
            <person name="Szollosi G.J."/>
            <person name="Szarkandi J.G."/>
            <person name="Papp V."/>
            <person name="Albert L."/>
            <person name="Andreopoulos W."/>
            <person name="Angelini C."/>
            <person name="Antonin V."/>
            <person name="Barry K.W."/>
            <person name="Bougher N.L."/>
            <person name="Buchanan P."/>
            <person name="Buyck B."/>
            <person name="Bense V."/>
            <person name="Catcheside P."/>
            <person name="Chovatia M."/>
            <person name="Cooper J."/>
            <person name="Damon W."/>
            <person name="Desjardin D."/>
            <person name="Finy P."/>
            <person name="Geml J."/>
            <person name="Haridas S."/>
            <person name="Hughes K."/>
            <person name="Justo A."/>
            <person name="Karasinski D."/>
            <person name="Kautmanova I."/>
            <person name="Kiss B."/>
            <person name="Kocsube S."/>
            <person name="Kotiranta H."/>
            <person name="LaButti K.M."/>
            <person name="Lechner B.E."/>
            <person name="Liimatainen K."/>
            <person name="Lipzen A."/>
            <person name="Lukacs Z."/>
            <person name="Mihaltcheva S."/>
            <person name="Morgado L.N."/>
            <person name="Niskanen T."/>
            <person name="Noordeloos M.E."/>
            <person name="Ohm R.A."/>
            <person name="Ortiz-Santana B."/>
            <person name="Ovrebo C."/>
            <person name="Racz N."/>
            <person name="Riley R."/>
            <person name="Savchenko A."/>
            <person name="Shiryaev A."/>
            <person name="Soop K."/>
            <person name="Spirin V."/>
            <person name="Szebenyi C."/>
            <person name="Tomsovsky M."/>
            <person name="Tulloss R.E."/>
            <person name="Uehling J."/>
            <person name="Grigoriev I.V."/>
            <person name="Vagvolgyi C."/>
            <person name="Papp T."/>
            <person name="Martin F.M."/>
            <person name="Miettinen O."/>
            <person name="Hibbett D.S."/>
            <person name="Nagy L.G."/>
        </authorList>
    </citation>
    <scope>NUCLEOTIDE SEQUENCE [LARGE SCALE GENOMIC DNA]</scope>
    <source>
        <strain evidence="2 3">CBS 166.37</strain>
    </source>
</reference>
<protein>
    <submittedName>
        <fullName evidence="2">Uncharacterized protein</fullName>
    </submittedName>
</protein>
<sequence length="270" mass="30909">MLLSASSHWPSQQAMLTRVSRCFYLGTINHSQIRPLSRSVDSHTILAGDVKKIRKHFVEQQKSLKEQIKSIRISNTKTEEVLKDQTEKIEEMHSSFIHTNGSLIPALEDINNTITNLQLEMKNKTTAMHIELKKLDVRHTELTTNFHNMNTYSQSELKGSSIQIQSELKKLDTTVKESTTTLQSDLKNLDSHLVKLTAMIMSLISSIILAMKFDILDLLPNSDFSTVGETRIIEEMRVVAKEMVTMKEEMRRISGDKRNLAEETKEHKET</sequence>
<evidence type="ECO:0000256" key="1">
    <source>
        <dbReference type="SAM" id="MobiDB-lite"/>
    </source>
</evidence>
<dbReference type="EMBL" id="ML213899">
    <property type="protein sequence ID" value="TFK31118.1"/>
    <property type="molecule type" value="Genomic_DNA"/>
</dbReference>
<proteinExistence type="predicted"/>
<feature type="region of interest" description="Disordered" evidence="1">
    <location>
        <begin position="250"/>
        <end position="270"/>
    </location>
</feature>
<keyword evidence="3" id="KW-1185">Reference proteome</keyword>
<dbReference type="AlphaFoldDB" id="A0A5C3LE71"/>
<accession>A0A5C3LE71</accession>
<organism evidence="2 3">
    <name type="scientific">Crucibulum laeve</name>
    <dbReference type="NCBI Taxonomy" id="68775"/>
    <lineage>
        <taxon>Eukaryota</taxon>
        <taxon>Fungi</taxon>
        <taxon>Dikarya</taxon>
        <taxon>Basidiomycota</taxon>
        <taxon>Agaricomycotina</taxon>
        <taxon>Agaricomycetes</taxon>
        <taxon>Agaricomycetidae</taxon>
        <taxon>Agaricales</taxon>
        <taxon>Agaricineae</taxon>
        <taxon>Nidulariaceae</taxon>
        <taxon>Crucibulum</taxon>
    </lineage>
</organism>